<keyword evidence="2" id="KW-1185">Reference proteome</keyword>
<name>A0ACB8YMF8_9ASTR</name>
<reference evidence="1 2" key="2">
    <citation type="journal article" date="2022" name="Mol. Ecol. Resour.">
        <title>The genomes of chicory, endive, great burdock and yacon provide insights into Asteraceae paleo-polyploidization history and plant inulin production.</title>
        <authorList>
            <person name="Fan W."/>
            <person name="Wang S."/>
            <person name="Wang H."/>
            <person name="Wang A."/>
            <person name="Jiang F."/>
            <person name="Liu H."/>
            <person name="Zhao H."/>
            <person name="Xu D."/>
            <person name="Zhang Y."/>
        </authorList>
    </citation>
    <scope>NUCLEOTIDE SEQUENCE [LARGE SCALE GENOMIC DNA]</scope>
    <source>
        <strain evidence="2">cv. Yunnan</strain>
        <tissue evidence="1">Leaves</tissue>
    </source>
</reference>
<comment type="caution">
    <text evidence="1">The sequence shown here is derived from an EMBL/GenBank/DDBJ whole genome shotgun (WGS) entry which is preliminary data.</text>
</comment>
<protein>
    <submittedName>
        <fullName evidence="1">Uncharacterized protein</fullName>
    </submittedName>
</protein>
<dbReference type="Proteomes" id="UP001056120">
    <property type="component" value="Linkage Group LG27"/>
</dbReference>
<reference evidence="2" key="1">
    <citation type="journal article" date="2022" name="Mol. Ecol. Resour.">
        <title>The genomes of chicory, endive, great burdock and yacon provide insights into Asteraceae palaeo-polyploidization history and plant inulin production.</title>
        <authorList>
            <person name="Fan W."/>
            <person name="Wang S."/>
            <person name="Wang H."/>
            <person name="Wang A."/>
            <person name="Jiang F."/>
            <person name="Liu H."/>
            <person name="Zhao H."/>
            <person name="Xu D."/>
            <person name="Zhang Y."/>
        </authorList>
    </citation>
    <scope>NUCLEOTIDE SEQUENCE [LARGE SCALE GENOMIC DNA]</scope>
    <source>
        <strain evidence="2">cv. Yunnan</strain>
    </source>
</reference>
<dbReference type="EMBL" id="CM042044">
    <property type="protein sequence ID" value="KAI3686524.1"/>
    <property type="molecule type" value="Genomic_DNA"/>
</dbReference>
<organism evidence="1 2">
    <name type="scientific">Smallanthus sonchifolius</name>
    <dbReference type="NCBI Taxonomy" id="185202"/>
    <lineage>
        <taxon>Eukaryota</taxon>
        <taxon>Viridiplantae</taxon>
        <taxon>Streptophyta</taxon>
        <taxon>Embryophyta</taxon>
        <taxon>Tracheophyta</taxon>
        <taxon>Spermatophyta</taxon>
        <taxon>Magnoliopsida</taxon>
        <taxon>eudicotyledons</taxon>
        <taxon>Gunneridae</taxon>
        <taxon>Pentapetalae</taxon>
        <taxon>asterids</taxon>
        <taxon>campanulids</taxon>
        <taxon>Asterales</taxon>
        <taxon>Asteraceae</taxon>
        <taxon>Asteroideae</taxon>
        <taxon>Heliantheae alliance</taxon>
        <taxon>Millerieae</taxon>
        <taxon>Smallanthus</taxon>
    </lineage>
</organism>
<evidence type="ECO:0000313" key="1">
    <source>
        <dbReference type="EMBL" id="KAI3686524.1"/>
    </source>
</evidence>
<gene>
    <name evidence="1" type="ORF">L1987_80203</name>
</gene>
<proteinExistence type="predicted"/>
<evidence type="ECO:0000313" key="2">
    <source>
        <dbReference type="Proteomes" id="UP001056120"/>
    </source>
</evidence>
<accession>A0ACB8YMF8</accession>
<sequence>MLASGKMLPDEYSYSFVISACAWGKLIQFGEKFHGRVLVGGFCSNLFVQTNLVNLYAVDGVKNAHKVFDEMLDRNVVTWNTLVAGYVKFGDIDGARKVFDEMPERNIVSWTVLVSGYASNGECKEALGLLREMLWARMELNQVTLVAGLSACAEIGDLKMGRWIHSYLFKRMPLKSTVSWTTMISGFAKQGRGKDALSVFQWMENTQDDGSKPDAITMLVVLYACSHSGFVEQGRSIFKNMNKVWGIEPKVEHYGCMVDLLSRAGLLDEAHKLVESMPMEPNDAIWGALLGGCRIYKNVNLASQIAQKLGNLNLDDDKAAAYFVLLSNVYAGAKRWKDVADMREKMVELALKKPPGRSWVQIGESVHEFLAGDWSHKHGSLIHEMLLLVTVEARLTGYKPDVYQAAQAYVDP</sequence>